<reference evidence="3" key="2">
    <citation type="submission" date="2023-06" db="EMBL/GenBank/DDBJ databases">
        <authorList>
            <consortium name="Lawrence Berkeley National Laboratory"/>
            <person name="Haridas S."/>
            <person name="Hensen N."/>
            <person name="Bonometti L."/>
            <person name="Westerberg I."/>
            <person name="Brannstrom I.O."/>
            <person name="Guillou S."/>
            <person name="Cros-Aarteil S."/>
            <person name="Calhoun S."/>
            <person name="Kuo A."/>
            <person name="Mondo S."/>
            <person name="Pangilinan J."/>
            <person name="Riley R."/>
            <person name="Labutti K."/>
            <person name="Andreopoulos B."/>
            <person name="Lipzen A."/>
            <person name="Chen C."/>
            <person name="Yanf M."/>
            <person name="Daum C."/>
            <person name="Ng V."/>
            <person name="Clum A."/>
            <person name="Steindorff A."/>
            <person name="Ohm R."/>
            <person name="Martin F."/>
            <person name="Silar P."/>
            <person name="Natvig D."/>
            <person name="Lalanne C."/>
            <person name="Gautier V."/>
            <person name="Ament-Velasquez S.L."/>
            <person name="Kruys A."/>
            <person name="Hutchinson M.I."/>
            <person name="Powell A.J."/>
            <person name="Barry K."/>
            <person name="Miller A.N."/>
            <person name="Grigoriev I.V."/>
            <person name="Debuchy R."/>
            <person name="Gladieux P."/>
            <person name="Thoren M.H."/>
            <person name="Johannesson H."/>
        </authorList>
    </citation>
    <scope>NUCLEOTIDE SEQUENCE</scope>
    <source>
        <strain evidence="3">CBS 958.72</strain>
    </source>
</reference>
<gene>
    <name evidence="3" type="ORF">B0T24DRAFT_674559</name>
</gene>
<comment type="caution">
    <text evidence="3">The sequence shown here is derived from an EMBL/GenBank/DDBJ whole genome shotgun (WGS) entry which is preliminary data.</text>
</comment>
<reference evidence="3" key="1">
    <citation type="journal article" date="2023" name="Mol. Phylogenet. Evol.">
        <title>Genome-scale phylogeny and comparative genomics of the fungal order Sordariales.</title>
        <authorList>
            <person name="Hensen N."/>
            <person name="Bonometti L."/>
            <person name="Westerberg I."/>
            <person name="Brannstrom I.O."/>
            <person name="Guillou S."/>
            <person name="Cros-Aarteil S."/>
            <person name="Calhoun S."/>
            <person name="Haridas S."/>
            <person name="Kuo A."/>
            <person name="Mondo S."/>
            <person name="Pangilinan J."/>
            <person name="Riley R."/>
            <person name="LaButti K."/>
            <person name="Andreopoulos B."/>
            <person name="Lipzen A."/>
            <person name="Chen C."/>
            <person name="Yan M."/>
            <person name="Daum C."/>
            <person name="Ng V."/>
            <person name="Clum A."/>
            <person name="Steindorff A."/>
            <person name="Ohm R.A."/>
            <person name="Martin F."/>
            <person name="Silar P."/>
            <person name="Natvig D.O."/>
            <person name="Lalanne C."/>
            <person name="Gautier V."/>
            <person name="Ament-Velasquez S.L."/>
            <person name="Kruys A."/>
            <person name="Hutchinson M.I."/>
            <person name="Powell A.J."/>
            <person name="Barry K."/>
            <person name="Miller A.N."/>
            <person name="Grigoriev I.V."/>
            <person name="Debuchy R."/>
            <person name="Gladieux P."/>
            <person name="Hiltunen Thoren M."/>
            <person name="Johannesson H."/>
        </authorList>
    </citation>
    <scope>NUCLEOTIDE SEQUENCE</scope>
    <source>
        <strain evidence="3">CBS 958.72</strain>
    </source>
</reference>
<dbReference type="GO" id="GO:0005737">
    <property type="term" value="C:cytoplasm"/>
    <property type="evidence" value="ECO:0007669"/>
    <property type="project" value="TreeGrafter"/>
</dbReference>
<keyword evidence="1" id="KW-0479">Metal-binding</keyword>
<dbReference type="GO" id="GO:0046872">
    <property type="term" value="F:metal ion binding"/>
    <property type="evidence" value="ECO:0007669"/>
    <property type="project" value="UniProtKB-KW"/>
</dbReference>
<proteinExistence type="predicted"/>
<evidence type="ECO:0000256" key="2">
    <source>
        <dbReference type="ARBA" id="ARBA00022801"/>
    </source>
</evidence>
<evidence type="ECO:0000313" key="3">
    <source>
        <dbReference type="EMBL" id="KAK3378713.1"/>
    </source>
</evidence>
<dbReference type="Proteomes" id="UP001287356">
    <property type="component" value="Unassembled WGS sequence"/>
</dbReference>
<keyword evidence="2" id="KW-0378">Hydrolase</keyword>
<keyword evidence="4" id="KW-1185">Reference proteome</keyword>
<dbReference type="PANTHER" id="PTHR23422:SF11">
    <property type="entry name" value="DIPEPTIDYL PEPTIDASE 3"/>
    <property type="match status" value="1"/>
</dbReference>
<name>A0AAE0KL23_9PEZI</name>
<evidence type="ECO:0000256" key="1">
    <source>
        <dbReference type="ARBA" id="ARBA00022723"/>
    </source>
</evidence>
<dbReference type="GO" id="GO:0008239">
    <property type="term" value="F:dipeptidyl-peptidase activity"/>
    <property type="evidence" value="ECO:0007669"/>
    <property type="project" value="TreeGrafter"/>
</dbReference>
<evidence type="ECO:0000313" key="4">
    <source>
        <dbReference type="Proteomes" id="UP001287356"/>
    </source>
</evidence>
<dbReference type="Gene3D" id="3.30.540.30">
    <property type="match status" value="2"/>
</dbReference>
<dbReference type="PANTHER" id="PTHR23422">
    <property type="entry name" value="DIPEPTIDYL PEPTIDASE III-RELATED"/>
    <property type="match status" value="1"/>
</dbReference>
<dbReference type="InterPro" id="IPR039461">
    <property type="entry name" value="Peptidase_M49"/>
</dbReference>
<dbReference type="EMBL" id="JAULSN010000002">
    <property type="protein sequence ID" value="KAK3378713.1"/>
    <property type="molecule type" value="Genomic_DNA"/>
</dbReference>
<sequence>MTQALWGQRGLPQTVDVAIRSLSCSAVFTQLTPQERLYAHYLSKAAWAGAEITQRQVSPESPTIFQLALELHRSCDGDWARLLASPDDEKSRNELDRFLTYLALVLYNMGNYYGYGDQKFVPSVSEEFIRHVAAKSSSKARDLLEECLPAMLSPHPSGLGFPSEDRQSAYYLGSRNLNHSDIKAVDKLLALHGMGPDNTRLRVSGTDPEPNSFEVLQASVEVSESNVVGKLESGAAVSLRNGSFSHELNTVCKYLREAIKHAATDTQKDMLRAYIRHFETGHMNHFRDSQKAWLKDKDPRVELILGFVEPYRDPAGSRAEFEGIVAIESPVASDRLPRLVSGSREFIRELPWILSSPSSGSLGPFESCDIEPPDTGLFSEDIRDTCGFKNIMIANRNRPPNLDLVDAEKEAPIVAVEEAREYLSHEYYSSEIRIAVHELLGHGTGNRLLRETADGSFNFDRDTPPVDPLTHEPIRTWYKDNETVSSVFGSLGLTLDECRADGIGLFLLSNKALLATFGYDDSSERKADDLIYSAYLSTAVHGLEALLSYDVEKKVRALLSAPGFVRVDVDVPSLRVTVHIDRAKTLTHGRKALGELLLKLHIWRVTANVAAFREFLDSAAAVDDYWLGVRSVVQARKIGSRMFVQGNTFLCADGQDALYCEYPESPEGLIKTWVERVADI</sequence>
<dbReference type="AlphaFoldDB" id="A0AAE0KL23"/>
<accession>A0AAE0KL23</accession>
<protein>
    <submittedName>
        <fullName evidence="3">Peptidase family M49-domain-containing protein</fullName>
    </submittedName>
</protein>
<organism evidence="3 4">
    <name type="scientific">Lasiosphaeria ovina</name>
    <dbReference type="NCBI Taxonomy" id="92902"/>
    <lineage>
        <taxon>Eukaryota</taxon>
        <taxon>Fungi</taxon>
        <taxon>Dikarya</taxon>
        <taxon>Ascomycota</taxon>
        <taxon>Pezizomycotina</taxon>
        <taxon>Sordariomycetes</taxon>
        <taxon>Sordariomycetidae</taxon>
        <taxon>Sordariales</taxon>
        <taxon>Lasiosphaeriaceae</taxon>
        <taxon>Lasiosphaeria</taxon>
    </lineage>
</organism>
<dbReference type="Pfam" id="PF03571">
    <property type="entry name" value="Peptidase_M49"/>
    <property type="match status" value="1"/>
</dbReference>